<dbReference type="EMBL" id="CP049056">
    <property type="protein sequence ID" value="QIE55200.1"/>
    <property type="molecule type" value="Genomic_DNA"/>
</dbReference>
<dbReference type="GO" id="GO:0005524">
    <property type="term" value="F:ATP binding"/>
    <property type="evidence" value="ECO:0007669"/>
    <property type="project" value="UniProtKB-KW"/>
</dbReference>
<dbReference type="InterPro" id="IPR036928">
    <property type="entry name" value="AS_sf"/>
</dbReference>
<feature type="domain" description="Amidase" evidence="11">
    <location>
        <begin position="25"/>
        <end position="474"/>
    </location>
</feature>
<dbReference type="InterPro" id="IPR020556">
    <property type="entry name" value="Amidase_CS"/>
</dbReference>
<accession>A0A7L5BTC2</accession>
<dbReference type="NCBIfam" id="TIGR00132">
    <property type="entry name" value="gatA"/>
    <property type="match status" value="1"/>
</dbReference>
<keyword evidence="7 10" id="KW-0067">ATP-binding</keyword>
<keyword evidence="12" id="KW-0808">Transferase</keyword>
<evidence type="ECO:0000256" key="1">
    <source>
        <dbReference type="ARBA" id="ARBA00008069"/>
    </source>
</evidence>
<reference evidence="12 13" key="1">
    <citation type="submission" date="2020-02" db="EMBL/GenBank/DDBJ databases">
        <title>complete genome sequence of Rhodobacteraceae bacterium.</title>
        <authorList>
            <person name="Park J."/>
            <person name="Kim Y.-S."/>
            <person name="Kim K.-H."/>
        </authorList>
    </citation>
    <scope>NUCLEOTIDE SEQUENCE [LARGE SCALE GENOMIC DNA]</scope>
    <source>
        <strain evidence="12 13">RR4-56</strain>
    </source>
</reference>
<evidence type="ECO:0000256" key="3">
    <source>
        <dbReference type="ARBA" id="ARBA00012739"/>
    </source>
</evidence>
<feature type="active site" description="Charge relay system" evidence="10">
    <location>
        <position position="158"/>
    </location>
</feature>
<dbReference type="Gene3D" id="3.90.1300.10">
    <property type="entry name" value="Amidase signature (AS) domain"/>
    <property type="match status" value="1"/>
</dbReference>
<keyword evidence="13" id="KW-1185">Reference proteome</keyword>
<name>A0A7L5BTC2_9RHOB</name>
<dbReference type="GO" id="GO:0050567">
    <property type="term" value="F:glutaminyl-tRNA synthase (glutamine-hydrolyzing) activity"/>
    <property type="evidence" value="ECO:0007669"/>
    <property type="project" value="UniProtKB-UniRule"/>
</dbReference>
<organism evidence="12 13">
    <name type="scientific">Pikeienuella piscinae</name>
    <dbReference type="NCBI Taxonomy" id="2748098"/>
    <lineage>
        <taxon>Bacteria</taxon>
        <taxon>Pseudomonadati</taxon>
        <taxon>Pseudomonadota</taxon>
        <taxon>Alphaproteobacteria</taxon>
        <taxon>Rhodobacterales</taxon>
        <taxon>Paracoccaceae</taxon>
        <taxon>Pikeienuella</taxon>
    </lineage>
</organism>
<evidence type="ECO:0000256" key="8">
    <source>
        <dbReference type="ARBA" id="ARBA00022917"/>
    </source>
</evidence>
<comment type="function">
    <text evidence="10">Allows the formation of correctly charged Gln-tRNA(Gln) through the transamidation of misacylated Glu-tRNA(Gln) in organisms which lack glutaminyl-tRNA synthetase. The reaction takes place in the presence of glutamine and ATP through an activated gamma-phospho-Glu-tRNA(Gln).</text>
</comment>
<dbReference type="HAMAP" id="MF_00120">
    <property type="entry name" value="GatA"/>
    <property type="match status" value="1"/>
</dbReference>
<feature type="active site" description="Charge relay system" evidence="10">
    <location>
        <position position="78"/>
    </location>
</feature>
<dbReference type="KEGG" id="hdh:G5B40_06890"/>
<gene>
    <name evidence="10 12" type="primary">gatA</name>
    <name evidence="12" type="ORF">G5B40_06890</name>
</gene>
<dbReference type="InterPro" id="IPR004412">
    <property type="entry name" value="GatA"/>
</dbReference>
<dbReference type="GO" id="GO:0030956">
    <property type="term" value="C:glutamyl-tRNA(Gln) amidotransferase complex"/>
    <property type="evidence" value="ECO:0007669"/>
    <property type="project" value="InterPro"/>
</dbReference>
<dbReference type="InterPro" id="IPR000120">
    <property type="entry name" value="Amidase"/>
</dbReference>
<protein>
    <recommendedName>
        <fullName evidence="4 10">Glutamyl-tRNA(Gln) amidotransferase subunit A</fullName>
        <shortName evidence="10">Glu-ADT subunit A</shortName>
        <ecNumber evidence="3 10">6.3.5.7</ecNumber>
    </recommendedName>
</protein>
<evidence type="ECO:0000256" key="6">
    <source>
        <dbReference type="ARBA" id="ARBA00022741"/>
    </source>
</evidence>
<dbReference type="GO" id="GO:0016740">
    <property type="term" value="F:transferase activity"/>
    <property type="evidence" value="ECO:0007669"/>
    <property type="project" value="UniProtKB-KW"/>
</dbReference>
<dbReference type="InterPro" id="IPR023631">
    <property type="entry name" value="Amidase_dom"/>
</dbReference>
<evidence type="ECO:0000259" key="11">
    <source>
        <dbReference type="Pfam" id="PF01425"/>
    </source>
</evidence>
<keyword evidence="5 10" id="KW-0436">Ligase</keyword>
<dbReference type="PANTHER" id="PTHR11895:SF151">
    <property type="entry name" value="GLUTAMYL-TRNA(GLN) AMIDOTRANSFERASE SUBUNIT A"/>
    <property type="match status" value="1"/>
</dbReference>
<evidence type="ECO:0000256" key="7">
    <source>
        <dbReference type="ARBA" id="ARBA00022840"/>
    </source>
</evidence>
<keyword evidence="8 10" id="KW-0648">Protein biosynthesis</keyword>
<feature type="active site" description="Acyl-ester intermediate" evidence="10">
    <location>
        <position position="182"/>
    </location>
</feature>
<proteinExistence type="inferred from homology"/>
<dbReference type="Proteomes" id="UP000503336">
    <property type="component" value="Chromosome"/>
</dbReference>
<comment type="subunit">
    <text evidence="2 10">Heterotrimer of A, B and C subunits.</text>
</comment>
<evidence type="ECO:0000256" key="5">
    <source>
        <dbReference type="ARBA" id="ARBA00022598"/>
    </source>
</evidence>
<dbReference type="Pfam" id="PF01425">
    <property type="entry name" value="Amidase"/>
    <property type="match status" value="1"/>
</dbReference>
<evidence type="ECO:0000256" key="10">
    <source>
        <dbReference type="HAMAP-Rule" id="MF_00120"/>
    </source>
</evidence>
<dbReference type="GO" id="GO:0006412">
    <property type="term" value="P:translation"/>
    <property type="evidence" value="ECO:0007669"/>
    <property type="project" value="UniProtKB-UniRule"/>
</dbReference>
<comment type="catalytic activity">
    <reaction evidence="9 10">
        <text>L-glutamyl-tRNA(Gln) + L-glutamine + ATP + H2O = L-glutaminyl-tRNA(Gln) + L-glutamate + ADP + phosphate + H(+)</text>
        <dbReference type="Rhea" id="RHEA:17521"/>
        <dbReference type="Rhea" id="RHEA-COMP:9681"/>
        <dbReference type="Rhea" id="RHEA-COMP:9684"/>
        <dbReference type="ChEBI" id="CHEBI:15377"/>
        <dbReference type="ChEBI" id="CHEBI:15378"/>
        <dbReference type="ChEBI" id="CHEBI:29985"/>
        <dbReference type="ChEBI" id="CHEBI:30616"/>
        <dbReference type="ChEBI" id="CHEBI:43474"/>
        <dbReference type="ChEBI" id="CHEBI:58359"/>
        <dbReference type="ChEBI" id="CHEBI:78520"/>
        <dbReference type="ChEBI" id="CHEBI:78521"/>
        <dbReference type="ChEBI" id="CHEBI:456216"/>
        <dbReference type="EC" id="6.3.5.7"/>
    </reaction>
</comment>
<sequence length="495" mass="51827">MGELSRLTLAAARDGLRRGDFTAREITEDCLAEIDAADALNAVVTKTPERARAMADAADARLKAGDAPDMCGLPLGVKDLFCTEGVKSQAASNILGGFTPPYESTTTAKLWAEGAVMLGKLNMDEFAMGSSNETSCYGPVASPWRREGANAPLTPGGSSGGSAAAVAADLCLAATGTDTGGSIRQPAAFTGIVGVKPTYGRVSRWGIVAFASSLDQAGPMVKSVRDGAIMLRAMAGLDTKDSTSADIPVPDFEAALTGDIRGKTIGIPREYRIDGMPDEIEALWTKGREMLADAGAKVVDISLPHTKYALPAYYIIAPAEASSNLARYDGVRYGARAKLAADDGVTEMFEKTRAEGFGAEVRSRVMVGAYVLSAGYYDAYYLRAQKVRTLIRRDFETAFADGVDAILTPATPSAAFALGEVGGDDPVAMYLNDVFTVTVNLAGLPGVAVPAGLDGAGLPLGLQLIGRPWEEADMLNIAQALENAAGFSAKPARWW</sequence>
<evidence type="ECO:0000313" key="13">
    <source>
        <dbReference type="Proteomes" id="UP000503336"/>
    </source>
</evidence>
<evidence type="ECO:0000256" key="4">
    <source>
        <dbReference type="ARBA" id="ARBA00014428"/>
    </source>
</evidence>
<keyword evidence="6 10" id="KW-0547">Nucleotide-binding</keyword>
<evidence type="ECO:0000313" key="12">
    <source>
        <dbReference type="EMBL" id="QIE55200.1"/>
    </source>
</evidence>
<dbReference type="AlphaFoldDB" id="A0A7L5BTC2"/>
<dbReference type="EC" id="6.3.5.7" evidence="3 10"/>
<dbReference type="PROSITE" id="PS00571">
    <property type="entry name" value="AMIDASES"/>
    <property type="match status" value="1"/>
</dbReference>
<dbReference type="PANTHER" id="PTHR11895">
    <property type="entry name" value="TRANSAMIDASE"/>
    <property type="match status" value="1"/>
</dbReference>
<dbReference type="RefSeq" id="WP_165096721.1">
    <property type="nucleotide sequence ID" value="NZ_CP049056.1"/>
</dbReference>
<dbReference type="SUPFAM" id="SSF75304">
    <property type="entry name" value="Amidase signature (AS) enzymes"/>
    <property type="match status" value="1"/>
</dbReference>
<comment type="similarity">
    <text evidence="1 10">Belongs to the amidase family. GatA subfamily.</text>
</comment>
<evidence type="ECO:0000256" key="9">
    <source>
        <dbReference type="ARBA" id="ARBA00047407"/>
    </source>
</evidence>
<evidence type="ECO:0000256" key="2">
    <source>
        <dbReference type="ARBA" id="ARBA00011123"/>
    </source>
</evidence>